<dbReference type="STRING" id="1133849.O3I_000120"/>
<dbReference type="InterPro" id="IPR024072">
    <property type="entry name" value="DHFR-like_dom_sf"/>
</dbReference>
<dbReference type="AlphaFoldDB" id="K0EKG7"/>
<dbReference type="GO" id="GO:0009231">
    <property type="term" value="P:riboflavin biosynthetic process"/>
    <property type="evidence" value="ECO:0007669"/>
    <property type="project" value="InterPro"/>
</dbReference>
<dbReference type="Gene3D" id="3.40.430.10">
    <property type="entry name" value="Dihydrofolate Reductase, subunit A"/>
    <property type="match status" value="1"/>
</dbReference>
<dbReference type="InterPro" id="IPR002734">
    <property type="entry name" value="RibDG_C"/>
</dbReference>
<feature type="domain" description="Bacterial bifunctional deaminase-reductase C-terminal" evidence="4">
    <location>
        <begin position="1"/>
        <end position="205"/>
    </location>
</feature>
<keyword evidence="6" id="KW-1185">Reference proteome</keyword>
<evidence type="ECO:0000313" key="6">
    <source>
        <dbReference type="Proteomes" id="UP000006304"/>
    </source>
</evidence>
<evidence type="ECO:0000256" key="3">
    <source>
        <dbReference type="ARBA" id="ARBA00023002"/>
    </source>
</evidence>
<dbReference type="Pfam" id="PF01872">
    <property type="entry name" value="RibD_C"/>
    <property type="match status" value="1"/>
</dbReference>
<keyword evidence="2" id="KW-0521">NADP</keyword>
<dbReference type="SUPFAM" id="SSF53597">
    <property type="entry name" value="Dihydrofolate reductase-like"/>
    <property type="match status" value="1"/>
</dbReference>
<evidence type="ECO:0000259" key="4">
    <source>
        <dbReference type="Pfam" id="PF01872"/>
    </source>
</evidence>
<dbReference type="PANTHER" id="PTHR38011:SF7">
    <property type="entry name" value="2,5-DIAMINO-6-RIBOSYLAMINO-4(3H)-PYRIMIDINONE 5'-PHOSPHATE REDUCTASE"/>
    <property type="match status" value="1"/>
</dbReference>
<gene>
    <name evidence="5" type="ORF">O3I_000120</name>
</gene>
<protein>
    <submittedName>
        <fullName evidence="5">Riboflavin-specific deaminase</fullName>
    </submittedName>
</protein>
<sequence length="215" mass="22965">MSVDGYIDDASPQRLRLSGPADFDRVDQVRADSDAILIGAETLRRDNPRLLVDSAERRDARVAAGKPEYPVKITVTAGGDLDPGLRFWHHGGEKLVYTTDAGAARIGDRLAGLAEVVTLGAELDFGALLDDLGRRGIARLMVEGGTRIHTAFLAADLADELHLAVAPLLVGDRAAPRFLDPASFPGSPHRRMQLAGVDKVGDVAVLTYLPKAGLR</sequence>
<dbReference type="PANTHER" id="PTHR38011">
    <property type="entry name" value="DIHYDROFOLATE REDUCTASE FAMILY PROTEIN (AFU_ORTHOLOGUE AFUA_8G06820)"/>
    <property type="match status" value="1"/>
</dbReference>
<dbReference type="eggNOG" id="COG1985">
    <property type="taxonomic scope" value="Bacteria"/>
</dbReference>
<comment type="pathway">
    <text evidence="1">Cofactor biosynthesis; riboflavin biosynthesis.</text>
</comment>
<dbReference type="KEGG" id="nbr:O3I_000120"/>
<dbReference type="HOGENOM" id="CLU_036590_4_1_11"/>
<dbReference type="EMBL" id="CP003876">
    <property type="protein sequence ID" value="AFT97986.1"/>
    <property type="molecule type" value="Genomic_DNA"/>
</dbReference>
<dbReference type="Proteomes" id="UP000006304">
    <property type="component" value="Chromosome"/>
</dbReference>
<evidence type="ECO:0000313" key="5">
    <source>
        <dbReference type="EMBL" id="AFT97986.1"/>
    </source>
</evidence>
<name>K0EKG7_NOCB7</name>
<dbReference type="InterPro" id="IPR050765">
    <property type="entry name" value="Riboflavin_Biosynth_HTPR"/>
</dbReference>
<reference evidence="5 6" key="1">
    <citation type="journal article" date="2012" name="J. Bacteriol.">
        <title>Complete genome sequence of Nocardia brasiliensis HUJEG-1.</title>
        <authorList>
            <person name="Vera-Cabrera L."/>
            <person name="Ortiz-Lopez R."/>
            <person name="Elizondo-Gonzalez R."/>
            <person name="Perez-Maya A.A."/>
            <person name="Ocampo-Candiani J."/>
        </authorList>
    </citation>
    <scope>NUCLEOTIDE SEQUENCE [LARGE SCALE GENOMIC DNA]</scope>
    <source>
        <strain evidence="6">ATCC 700358</strain>
    </source>
</reference>
<proteinExistence type="predicted"/>
<keyword evidence="3" id="KW-0560">Oxidoreductase</keyword>
<evidence type="ECO:0000256" key="1">
    <source>
        <dbReference type="ARBA" id="ARBA00005104"/>
    </source>
</evidence>
<organism evidence="5 6">
    <name type="scientific">Nocardia brasiliensis (strain ATCC 700358 / HUJEG-1)</name>
    <dbReference type="NCBI Taxonomy" id="1133849"/>
    <lineage>
        <taxon>Bacteria</taxon>
        <taxon>Bacillati</taxon>
        <taxon>Actinomycetota</taxon>
        <taxon>Actinomycetes</taxon>
        <taxon>Mycobacteriales</taxon>
        <taxon>Nocardiaceae</taxon>
        <taxon>Nocardia</taxon>
    </lineage>
</organism>
<dbReference type="GO" id="GO:0008703">
    <property type="term" value="F:5-amino-6-(5-phosphoribosylamino)uracil reductase activity"/>
    <property type="evidence" value="ECO:0007669"/>
    <property type="project" value="InterPro"/>
</dbReference>
<accession>K0EKG7</accession>
<evidence type="ECO:0000256" key="2">
    <source>
        <dbReference type="ARBA" id="ARBA00022857"/>
    </source>
</evidence>